<name>A0A433JFK4_9PROT</name>
<accession>A0A433JFK4</accession>
<dbReference type="AlphaFoldDB" id="A0A433JFK4"/>
<dbReference type="RefSeq" id="WP_126994340.1">
    <property type="nucleotide sequence ID" value="NZ_CP173190.1"/>
</dbReference>
<evidence type="ECO:0000256" key="1">
    <source>
        <dbReference type="ARBA" id="ARBA00008950"/>
    </source>
</evidence>
<comment type="similarity">
    <text evidence="1">Belongs to the metallophosphoesterase superfamily. YfcE family.</text>
</comment>
<gene>
    <name evidence="3" type="ORF">EJ913_02235</name>
</gene>
<dbReference type="InterPro" id="IPR029052">
    <property type="entry name" value="Metallo-depent_PP-like"/>
</dbReference>
<reference evidence="3 4" key="1">
    <citation type="submission" date="2018-12" db="EMBL/GenBank/DDBJ databases">
        <authorList>
            <person name="Yang Y."/>
        </authorList>
    </citation>
    <scope>NUCLEOTIDE SEQUENCE [LARGE SCALE GENOMIC DNA]</scope>
    <source>
        <strain evidence="3 4">GSF71</strain>
    </source>
</reference>
<organism evidence="3 4">
    <name type="scientific">Azospirillum doebereinerae</name>
    <dbReference type="NCBI Taxonomy" id="92933"/>
    <lineage>
        <taxon>Bacteria</taxon>
        <taxon>Pseudomonadati</taxon>
        <taxon>Pseudomonadota</taxon>
        <taxon>Alphaproteobacteria</taxon>
        <taxon>Rhodospirillales</taxon>
        <taxon>Azospirillaceae</taxon>
        <taxon>Azospirillum</taxon>
    </lineage>
</organism>
<comment type="caution">
    <text evidence="3">The sequence shown here is derived from an EMBL/GenBank/DDBJ whole genome shotgun (WGS) entry which is preliminary data.</text>
</comment>
<evidence type="ECO:0000313" key="3">
    <source>
        <dbReference type="EMBL" id="RUQ75952.1"/>
    </source>
</evidence>
<keyword evidence="4" id="KW-1185">Reference proteome</keyword>
<dbReference type="Pfam" id="PF12850">
    <property type="entry name" value="Metallophos_2"/>
    <property type="match status" value="1"/>
</dbReference>
<dbReference type="Proteomes" id="UP000280346">
    <property type="component" value="Unassembled WGS sequence"/>
</dbReference>
<dbReference type="InterPro" id="IPR024654">
    <property type="entry name" value="Calcineurin-like_PHP_lpxH"/>
</dbReference>
<dbReference type="Gene3D" id="3.60.21.10">
    <property type="match status" value="1"/>
</dbReference>
<protein>
    <submittedName>
        <fullName evidence="3">Metallophosphoesterase</fullName>
    </submittedName>
</protein>
<evidence type="ECO:0000313" key="4">
    <source>
        <dbReference type="Proteomes" id="UP000280346"/>
    </source>
</evidence>
<dbReference type="OrthoDB" id="5380073at2"/>
<dbReference type="SUPFAM" id="SSF56300">
    <property type="entry name" value="Metallo-dependent phosphatases"/>
    <property type="match status" value="1"/>
</dbReference>
<feature type="domain" description="Calcineurin-like phosphoesterase" evidence="2">
    <location>
        <begin position="1"/>
        <end position="133"/>
    </location>
</feature>
<sequence length="179" mass="19789">MTVFFTSDTHFGHGGARGRFRRPFETTAAMDAAMAERWNAVVGPEDEVWHLGDFALHLTPDAMAERLEGLNGVKRLIAGNNDGPATLALPGWAEVRHYAELTLDGTHLVLCHYPFRTWNGMHRKSLNLHGHSHGQLKPLPRQIDVGVDVWNFRPVTLAELTAPRPRKAAGEATTVTPSL</sequence>
<dbReference type="EMBL" id="RZIJ01000001">
    <property type="protein sequence ID" value="RUQ75952.1"/>
    <property type="molecule type" value="Genomic_DNA"/>
</dbReference>
<proteinExistence type="inferred from homology"/>
<evidence type="ECO:0000259" key="2">
    <source>
        <dbReference type="Pfam" id="PF12850"/>
    </source>
</evidence>